<evidence type="ECO:0000313" key="1">
    <source>
        <dbReference type="EMBL" id="JAQ02633.1"/>
    </source>
</evidence>
<sequence length="261" mass="29942">MTHGMTLRLLLMKYFRWSVDKFHHLWNPENCQIICLERVEVDEIHTNNRKVEHFPYKLLTPLREDNVQPPPSPAAILRRLFHRKWGVPKNGTDFTELSEATILHWIQQQHLEWGYNEHRYTLPSTVVQNCISSTTDSVAGATTEVPTRMLPLPSSTQRTINYHPMSSMEDQQPLGPLHLEWKDSTQEIAALDQTLQSVASVLHARRGVCHTTVAAPTPTQHDVLVAIHETLTAITCVLHTVQSMQVAVRVIHDMYVSQNRK</sequence>
<evidence type="ECO:0000313" key="2">
    <source>
        <dbReference type="EMBL" id="JAQ11606.1"/>
    </source>
</evidence>
<reference evidence="2" key="1">
    <citation type="journal article" date="2016" name="Gigascience">
        <title>De novo construction of an expanded transcriptome assembly for the western tarnished plant bug, Lygus hesperus.</title>
        <authorList>
            <person name="Tassone E.E."/>
            <person name="Geib S.M."/>
            <person name="Hall B."/>
            <person name="Fabrick J.A."/>
            <person name="Brent C.S."/>
            <person name="Hull J.J."/>
        </authorList>
    </citation>
    <scope>NUCLEOTIDE SEQUENCE</scope>
</reference>
<gene>
    <name evidence="1" type="ORF">g.21723</name>
    <name evidence="2" type="ORF">g.21727</name>
</gene>
<name>A0A146LY93_LYGHE</name>
<dbReference type="EMBL" id="GDHC01015996">
    <property type="protein sequence ID" value="JAQ02633.1"/>
    <property type="molecule type" value="Transcribed_RNA"/>
</dbReference>
<proteinExistence type="predicted"/>
<organism evidence="2">
    <name type="scientific">Lygus hesperus</name>
    <name type="common">Western plant bug</name>
    <dbReference type="NCBI Taxonomy" id="30085"/>
    <lineage>
        <taxon>Eukaryota</taxon>
        <taxon>Metazoa</taxon>
        <taxon>Ecdysozoa</taxon>
        <taxon>Arthropoda</taxon>
        <taxon>Hexapoda</taxon>
        <taxon>Insecta</taxon>
        <taxon>Pterygota</taxon>
        <taxon>Neoptera</taxon>
        <taxon>Paraneoptera</taxon>
        <taxon>Hemiptera</taxon>
        <taxon>Heteroptera</taxon>
        <taxon>Panheteroptera</taxon>
        <taxon>Cimicomorpha</taxon>
        <taxon>Miridae</taxon>
        <taxon>Mirini</taxon>
        <taxon>Lygus</taxon>
    </lineage>
</organism>
<dbReference type="AlphaFoldDB" id="A0A146LY93"/>
<accession>A0A146LY93</accession>
<dbReference type="EMBL" id="GDHC01007023">
    <property type="protein sequence ID" value="JAQ11606.1"/>
    <property type="molecule type" value="Transcribed_RNA"/>
</dbReference>
<protein>
    <submittedName>
        <fullName evidence="2">Uncharacterized protein</fullName>
    </submittedName>
</protein>